<organism evidence="2 3">
    <name type="scientific">Eucalyptus globulus</name>
    <name type="common">Tasmanian blue gum</name>
    <dbReference type="NCBI Taxonomy" id="34317"/>
    <lineage>
        <taxon>Eukaryota</taxon>
        <taxon>Viridiplantae</taxon>
        <taxon>Streptophyta</taxon>
        <taxon>Embryophyta</taxon>
        <taxon>Tracheophyta</taxon>
        <taxon>Spermatophyta</taxon>
        <taxon>Magnoliopsida</taxon>
        <taxon>eudicotyledons</taxon>
        <taxon>Gunneridae</taxon>
        <taxon>Pentapetalae</taxon>
        <taxon>rosids</taxon>
        <taxon>malvids</taxon>
        <taxon>Myrtales</taxon>
        <taxon>Myrtaceae</taxon>
        <taxon>Myrtoideae</taxon>
        <taxon>Eucalypteae</taxon>
        <taxon>Eucalyptus</taxon>
    </lineage>
</organism>
<evidence type="ECO:0000313" key="3">
    <source>
        <dbReference type="Proteomes" id="UP001634007"/>
    </source>
</evidence>
<protein>
    <submittedName>
        <fullName evidence="2">Uncharacterized protein</fullName>
    </submittedName>
</protein>
<sequence>MYSYLPIFQLINPQAKDLSHDHERHLRFQISDCPSRPDAPQAGCLALSVAPQLVRFAFAKLFAGFSAITACSDGLPLGSYLKRRFQQTPELQVVRCCSCRSTPVKFRANPTHSMLHMFTSSITHEESSGRGQRVRGRPLKGPSF</sequence>
<dbReference type="Proteomes" id="UP001634007">
    <property type="component" value="Unassembled WGS sequence"/>
</dbReference>
<keyword evidence="3" id="KW-1185">Reference proteome</keyword>
<accession>A0ABD3LWP9</accession>
<dbReference type="EMBL" id="JBJKBG010000001">
    <property type="protein sequence ID" value="KAL3755832.1"/>
    <property type="molecule type" value="Genomic_DNA"/>
</dbReference>
<name>A0ABD3LWP9_EUCGL</name>
<comment type="caution">
    <text evidence="2">The sequence shown here is derived from an EMBL/GenBank/DDBJ whole genome shotgun (WGS) entry which is preliminary data.</text>
</comment>
<gene>
    <name evidence="2" type="ORF">ACJRO7_002819</name>
</gene>
<proteinExistence type="predicted"/>
<feature type="region of interest" description="Disordered" evidence="1">
    <location>
        <begin position="122"/>
        <end position="144"/>
    </location>
</feature>
<evidence type="ECO:0000256" key="1">
    <source>
        <dbReference type="SAM" id="MobiDB-lite"/>
    </source>
</evidence>
<reference evidence="2 3" key="1">
    <citation type="submission" date="2024-11" db="EMBL/GenBank/DDBJ databases">
        <title>Chromosome-level genome assembly of Eucalyptus globulus Labill. provides insights into its genome evolution.</title>
        <authorList>
            <person name="Li X."/>
        </authorList>
    </citation>
    <scope>NUCLEOTIDE SEQUENCE [LARGE SCALE GENOMIC DNA]</scope>
    <source>
        <strain evidence="2">CL2024</strain>
        <tissue evidence="2">Fresh tender leaves</tissue>
    </source>
</reference>
<dbReference type="AlphaFoldDB" id="A0ABD3LWP9"/>
<evidence type="ECO:0000313" key="2">
    <source>
        <dbReference type="EMBL" id="KAL3755832.1"/>
    </source>
</evidence>